<reference evidence="1 2" key="1">
    <citation type="journal article" date="2013" name="Int. J. Syst. Evol. Microbiol.">
        <title>Aquimarina gracilis sp. nov., isolated from the gut microflora of a mussel, Mytilus coruscus, and emended description of Aquimarina spongiae.</title>
        <authorList>
            <person name="Park S.C."/>
            <person name="Choe H.N."/>
            <person name="Baik K.S."/>
            <person name="Seong C.N."/>
        </authorList>
    </citation>
    <scope>NUCLEOTIDE SEQUENCE [LARGE SCALE GENOMIC DNA]</scope>
    <source>
        <strain evidence="1 2">PSC32</strain>
    </source>
</reference>
<proteinExistence type="predicted"/>
<sequence>MKFSILQINNYHYRMFFLLICLLYSSCVEEFEVESGDSENILVVNTTITNELRTQEIKLTRTYRFEDNGPLAEQGAVVKVIEDGNTEFLFEEVFPGIYRSVNPFAAVSNKDYQLSIETSDGKMYVSGTESLPSTTSSIERVYPVRMFGDNGKEGVGILVDSFDPSGNSVYYRYRFEETYKIVAPFWVPVDLTTSLEFVDRPPGQDICFNSRSSDDIILTNTNTLSEDRVTGFLLHFIEGEDIRVADRYSVLVRQFVQSRAAHGFYETLANFSESESLFSQVQPGFISGNISSIDNDEARVLGFFNVASVIEERIFFNRVDVINGLPRFSPGCERIAPVIGEGESIEEFEVRLQELIRTGSVRFLEEQRGDTEDEGSLVFVPRPCGDCTVFGSSAVPEFWID</sequence>
<keyword evidence="2" id="KW-1185">Reference proteome</keyword>
<gene>
    <name evidence="1" type="ORF">U6A24_11725</name>
</gene>
<name>A0ABU5ZW82_9FLAO</name>
<evidence type="ECO:0000313" key="2">
    <source>
        <dbReference type="Proteomes" id="UP001327027"/>
    </source>
</evidence>
<protein>
    <submittedName>
        <fullName evidence="1">DUF4249 domain-containing protein</fullName>
    </submittedName>
</protein>
<dbReference type="Proteomes" id="UP001327027">
    <property type="component" value="Unassembled WGS sequence"/>
</dbReference>
<accession>A0ABU5ZW82</accession>
<comment type="caution">
    <text evidence="1">The sequence shown here is derived from an EMBL/GenBank/DDBJ whole genome shotgun (WGS) entry which is preliminary data.</text>
</comment>
<organism evidence="1 2">
    <name type="scientific">Aquimarina gracilis</name>
    <dbReference type="NCBI Taxonomy" id="874422"/>
    <lineage>
        <taxon>Bacteria</taxon>
        <taxon>Pseudomonadati</taxon>
        <taxon>Bacteroidota</taxon>
        <taxon>Flavobacteriia</taxon>
        <taxon>Flavobacteriales</taxon>
        <taxon>Flavobacteriaceae</taxon>
        <taxon>Aquimarina</taxon>
    </lineage>
</organism>
<dbReference type="EMBL" id="JAYKLX010000005">
    <property type="protein sequence ID" value="MEB3346135.1"/>
    <property type="molecule type" value="Genomic_DNA"/>
</dbReference>
<dbReference type="InterPro" id="IPR025345">
    <property type="entry name" value="DUF4249"/>
</dbReference>
<evidence type="ECO:0000313" key="1">
    <source>
        <dbReference type="EMBL" id="MEB3346135.1"/>
    </source>
</evidence>
<dbReference type="RefSeq" id="WP_324180160.1">
    <property type="nucleotide sequence ID" value="NZ_BAABAW010000006.1"/>
</dbReference>
<dbReference type="Pfam" id="PF14054">
    <property type="entry name" value="DUF4249"/>
    <property type="match status" value="1"/>
</dbReference>